<evidence type="ECO:0000313" key="3">
    <source>
        <dbReference type="WBParaSite" id="TTAC_0000547401-mRNA-1"/>
    </source>
</evidence>
<name>A0A0R3WXI4_HYDTA</name>
<dbReference type="AlphaFoldDB" id="A0A0R3WXI4"/>
<organism evidence="3">
    <name type="scientific">Hydatigena taeniaeformis</name>
    <name type="common">Feline tapeworm</name>
    <name type="synonym">Taenia taeniaeformis</name>
    <dbReference type="NCBI Taxonomy" id="6205"/>
    <lineage>
        <taxon>Eukaryota</taxon>
        <taxon>Metazoa</taxon>
        <taxon>Spiralia</taxon>
        <taxon>Lophotrochozoa</taxon>
        <taxon>Platyhelminthes</taxon>
        <taxon>Cestoda</taxon>
        <taxon>Eucestoda</taxon>
        <taxon>Cyclophyllidea</taxon>
        <taxon>Taeniidae</taxon>
        <taxon>Hydatigera</taxon>
    </lineage>
</organism>
<dbReference type="Proteomes" id="UP000274429">
    <property type="component" value="Unassembled WGS sequence"/>
</dbReference>
<proteinExistence type="predicted"/>
<dbReference type="WBParaSite" id="TTAC_0000547401-mRNA-1">
    <property type="protein sequence ID" value="TTAC_0000547401-mRNA-1"/>
    <property type="gene ID" value="TTAC_0000547401"/>
</dbReference>
<sequence>MMGLDGHQVKARALLRRGKQESSDIKECSYCTDVARASPSHYTQYTVTIIDIYGRSEMSNEEYNALTVDVEVLPGCDDSKLGQC</sequence>
<evidence type="ECO:0000313" key="1">
    <source>
        <dbReference type="EMBL" id="VDM27038.1"/>
    </source>
</evidence>
<accession>A0A0R3WXI4</accession>
<keyword evidence="2" id="KW-1185">Reference proteome</keyword>
<gene>
    <name evidence="1" type="ORF">TTAC_LOCUS5458</name>
</gene>
<reference evidence="3" key="1">
    <citation type="submission" date="2017-02" db="UniProtKB">
        <authorList>
            <consortium name="WormBaseParasite"/>
        </authorList>
    </citation>
    <scope>IDENTIFICATION</scope>
</reference>
<protein>
    <submittedName>
        <fullName evidence="3">Ras-associating domain-containing protein</fullName>
    </submittedName>
</protein>
<reference evidence="1 2" key="2">
    <citation type="submission" date="2018-11" db="EMBL/GenBank/DDBJ databases">
        <authorList>
            <consortium name="Pathogen Informatics"/>
        </authorList>
    </citation>
    <scope>NUCLEOTIDE SEQUENCE [LARGE SCALE GENOMIC DNA]</scope>
</reference>
<dbReference type="EMBL" id="UYWX01007619">
    <property type="protein sequence ID" value="VDM27038.1"/>
    <property type="molecule type" value="Genomic_DNA"/>
</dbReference>
<evidence type="ECO:0000313" key="2">
    <source>
        <dbReference type="Proteomes" id="UP000274429"/>
    </source>
</evidence>